<dbReference type="RefSeq" id="WP_116822818.1">
    <property type="nucleotide sequence ID" value="NZ_JAEMEF010000002.1"/>
</dbReference>
<protein>
    <recommendedName>
        <fullName evidence="4">Tetratricopeptide repeat protein</fullName>
    </recommendedName>
</protein>
<dbReference type="Gene3D" id="1.25.40.10">
    <property type="entry name" value="Tetratricopeptide repeat domain"/>
    <property type="match status" value="1"/>
</dbReference>
<evidence type="ECO:0008006" key="4">
    <source>
        <dbReference type="Google" id="ProtNLM"/>
    </source>
</evidence>
<dbReference type="Proteomes" id="UP000605013">
    <property type="component" value="Unassembled WGS sequence"/>
</dbReference>
<organism evidence="2 3">
    <name type="scientific">Olleya sediminilitoris</name>
    <dbReference type="NCBI Taxonomy" id="2795739"/>
    <lineage>
        <taxon>Bacteria</taxon>
        <taxon>Pseudomonadati</taxon>
        <taxon>Bacteroidota</taxon>
        <taxon>Flavobacteriia</taxon>
        <taxon>Flavobacteriales</taxon>
        <taxon>Flavobacteriaceae</taxon>
    </lineage>
</organism>
<evidence type="ECO:0000313" key="3">
    <source>
        <dbReference type="Proteomes" id="UP000605013"/>
    </source>
</evidence>
<reference evidence="2 3" key="1">
    <citation type="submission" date="2020-12" db="EMBL/GenBank/DDBJ databases">
        <title>Olleya sediminilitoris sp. nov., isolated from a tidal flat.</title>
        <authorList>
            <person name="Park S."/>
            <person name="Yoon J.-H."/>
        </authorList>
    </citation>
    <scope>NUCLEOTIDE SEQUENCE [LARGE SCALE GENOMIC DNA]</scope>
    <source>
        <strain evidence="2 3">YSTF-M6</strain>
    </source>
</reference>
<dbReference type="EMBL" id="JAEMEF010000002">
    <property type="protein sequence ID" value="MBL7558915.1"/>
    <property type="molecule type" value="Genomic_DNA"/>
</dbReference>
<dbReference type="PROSITE" id="PS50005">
    <property type="entry name" value="TPR"/>
    <property type="match status" value="1"/>
</dbReference>
<evidence type="ECO:0000313" key="2">
    <source>
        <dbReference type="EMBL" id="MBL7558915.1"/>
    </source>
</evidence>
<accession>A0ABS1WIG5</accession>
<evidence type="ECO:0000256" key="1">
    <source>
        <dbReference type="PROSITE-ProRule" id="PRU00339"/>
    </source>
</evidence>
<keyword evidence="1" id="KW-0802">TPR repeat</keyword>
<comment type="caution">
    <text evidence="2">The sequence shown here is derived from an EMBL/GenBank/DDBJ whole genome shotgun (WGS) entry which is preliminary data.</text>
</comment>
<dbReference type="SMART" id="SM00028">
    <property type="entry name" value="TPR"/>
    <property type="match status" value="2"/>
</dbReference>
<gene>
    <name evidence="2" type="ORF">JAO71_03780</name>
</gene>
<proteinExistence type="predicted"/>
<dbReference type="InterPro" id="IPR019734">
    <property type="entry name" value="TPR_rpt"/>
</dbReference>
<feature type="repeat" description="TPR" evidence="1">
    <location>
        <begin position="353"/>
        <end position="386"/>
    </location>
</feature>
<dbReference type="SUPFAM" id="SSF81901">
    <property type="entry name" value="HCP-like"/>
    <property type="match status" value="1"/>
</dbReference>
<dbReference type="InterPro" id="IPR011990">
    <property type="entry name" value="TPR-like_helical_dom_sf"/>
</dbReference>
<name>A0ABS1WIG5_9FLAO</name>
<sequence>MKEDMKWFEEMTQILFKEYKTLFVSKIVDYEKESIKKIALLRNQYLDYDDDDGDDFVVVDYILGIYSKAQLKVLKNKIDESAPSDVLENAKDLWGPPLINKAWENNYQYSSDFELFQHCTVLATVGQKLLTDADLKPYFMKGASVYLKCFGDFNEECTIPMYKGVIPESPIREKVIADFVTTDENKKLLLSLWNKAITEPGISFFKSIGLTPLVNYPNQSDISKELFKARKILFRVEDEGGSKEASSKAAIASLEPYLEAIIPFKGRKTKKIKEAIQEHESACNHLGSWYGRLKDYDNAEKWWRRCYQILPTQTGTLNLCLVYKNDKPNYPEFLKITEHLTSIYNKLSSYSQLYAWEYLATAYVVNGEINKACNTFTTLIKENPEEDIAYYKTQANKALDILFEQNGTDEKLKNKLLSVFEA</sequence>
<keyword evidence="3" id="KW-1185">Reference proteome</keyword>